<keyword evidence="3" id="KW-1185">Reference proteome</keyword>
<feature type="compositionally biased region" description="Low complexity" evidence="1">
    <location>
        <begin position="77"/>
        <end position="97"/>
    </location>
</feature>
<evidence type="ECO:0000313" key="2">
    <source>
        <dbReference type="EMBL" id="GFR49955.1"/>
    </source>
</evidence>
<proteinExistence type="predicted"/>
<accession>A0AAD3HRH3</accession>
<organism evidence="2 3">
    <name type="scientific">Astrephomene gubernaculifera</name>
    <dbReference type="NCBI Taxonomy" id="47775"/>
    <lineage>
        <taxon>Eukaryota</taxon>
        <taxon>Viridiplantae</taxon>
        <taxon>Chlorophyta</taxon>
        <taxon>core chlorophytes</taxon>
        <taxon>Chlorophyceae</taxon>
        <taxon>CS clade</taxon>
        <taxon>Chlamydomonadales</taxon>
        <taxon>Astrephomenaceae</taxon>
        <taxon>Astrephomene</taxon>
    </lineage>
</organism>
<feature type="non-terminal residue" evidence="2">
    <location>
        <position position="168"/>
    </location>
</feature>
<sequence>RQQGPSPLLPVWFEFTLAPGRLAGQPGLKGGAPSALFPARDLPPSSAPLLSALRQHRSHLQATRAAAQRRGNPLTAALGATLGQLPPLQPLLQPLLGSGAGEGRQEEEQGERNPHGLSHPSSSPSTSSSSSSSSSSSASSVVGLSYGGDQDQDLGLDPAGQGDVYDNH</sequence>
<comment type="caution">
    <text evidence="2">The sequence shown here is derived from an EMBL/GenBank/DDBJ whole genome shotgun (WGS) entry which is preliminary data.</text>
</comment>
<feature type="compositionally biased region" description="Low complexity" evidence="1">
    <location>
        <begin position="118"/>
        <end position="168"/>
    </location>
</feature>
<dbReference type="AlphaFoldDB" id="A0AAD3HRH3"/>
<feature type="non-terminal residue" evidence="2">
    <location>
        <position position="1"/>
    </location>
</feature>
<feature type="region of interest" description="Disordered" evidence="1">
    <location>
        <begin position="77"/>
        <end position="168"/>
    </location>
</feature>
<dbReference type="Proteomes" id="UP001054857">
    <property type="component" value="Unassembled WGS sequence"/>
</dbReference>
<reference evidence="2 3" key="1">
    <citation type="journal article" date="2021" name="Sci. Rep.">
        <title>Genome sequencing of the multicellular alga Astrephomene provides insights into convergent evolution of germ-soma differentiation.</title>
        <authorList>
            <person name="Yamashita S."/>
            <person name="Yamamoto K."/>
            <person name="Matsuzaki R."/>
            <person name="Suzuki S."/>
            <person name="Yamaguchi H."/>
            <person name="Hirooka S."/>
            <person name="Minakuchi Y."/>
            <person name="Miyagishima S."/>
            <person name="Kawachi M."/>
            <person name="Toyoda A."/>
            <person name="Nozaki H."/>
        </authorList>
    </citation>
    <scope>NUCLEOTIDE SEQUENCE [LARGE SCALE GENOMIC DNA]</scope>
    <source>
        <strain evidence="2 3">NIES-4017</strain>
    </source>
</reference>
<feature type="compositionally biased region" description="Basic and acidic residues" evidence="1">
    <location>
        <begin position="103"/>
        <end position="114"/>
    </location>
</feature>
<gene>
    <name evidence="2" type="ORF">Agub_g12063</name>
</gene>
<feature type="region of interest" description="Disordered" evidence="1">
    <location>
        <begin position="24"/>
        <end position="47"/>
    </location>
</feature>
<name>A0AAD3HRH3_9CHLO</name>
<evidence type="ECO:0000313" key="3">
    <source>
        <dbReference type="Proteomes" id="UP001054857"/>
    </source>
</evidence>
<protein>
    <submittedName>
        <fullName evidence="2">Uncharacterized protein</fullName>
    </submittedName>
</protein>
<evidence type="ECO:0000256" key="1">
    <source>
        <dbReference type="SAM" id="MobiDB-lite"/>
    </source>
</evidence>
<dbReference type="EMBL" id="BMAR01000033">
    <property type="protein sequence ID" value="GFR49955.1"/>
    <property type="molecule type" value="Genomic_DNA"/>
</dbReference>